<keyword evidence="2" id="KW-1185">Reference proteome</keyword>
<sequence>MSHHPMVMSAKRMIQEAFEGPADPQEGSYYVNTEPNSGVLGLLESISAQKASQDINGTNLAAHTDHVRYYVWGTNEILTGNENPKMQWEESWKIENVSDEEWRDLQEELRTEYKKLLEGVDRMKSIDIHTNEVLGSLAHTAYHLGAMKQMMKMV</sequence>
<protein>
    <recommendedName>
        <fullName evidence="3">DinB-like domain-containing protein</fullName>
    </recommendedName>
</protein>
<dbReference type="OrthoDB" id="67041at2"/>
<dbReference type="PATRIC" id="fig|220754.4.peg.1502"/>
<evidence type="ECO:0000313" key="1">
    <source>
        <dbReference type="EMBL" id="KIL48441.1"/>
    </source>
</evidence>
<dbReference type="RefSeq" id="WP_041056646.1">
    <property type="nucleotide sequence ID" value="NZ_JXRR01000013.1"/>
</dbReference>
<dbReference type="EMBL" id="JXRR01000013">
    <property type="protein sequence ID" value="KIL48441.1"/>
    <property type="molecule type" value="Genomic_DNA"/>
</dbReference>
<gene>
    <name evidence="1" type="ORF">KR50_14770</name>
</gene>
<name>A0A0C2VVJ8_9BACL</name>
<organism evidence="1 2">
    <name type="scientific">Jeotgalibacillus campisalis</name>
    <dbReference type="NCBI Taxonomy" id="220754"/>
    <lineage>
        <taxon>Bacteria</taxon>
        <taxon>Bacillati</taxon>
        <taxon>Bacillota</taxon>
        <taxon>Bacilli</taxon>
        <taxon>Bacillales</taxon>
        <taxon>Caryophanaceae</taxon>
        <taxon>Jeotgalibacillus</taxon>
    </lineage>
</organism>
<dbReference type="Proteomes" id="UP000031972">
    <property type="component" value="Unassembled WGS sequence"/>
</dbReference>
<comment type="caution">
    <text evidence="1">The sequence shown here is derived from an EMBL/GenBank/DDBJ whole genome shotgun (WGS) entry which is preliminary data.</text>
</comment>
<evidence type="ECO:0008006" key="3">
    <source>
        <dbReference type="Google" id="ProtNLM"/>
    </source>
</evidence>
<proteinExistence type="predicted"/>
<reference evidence="1 2" key="1">
    <citation type="submission" date="2015-01" db="EMBL/GenBank/DDBJ databases">
        <title>Jeotgalibacillus campisalis genome sequencing.</title>
        <authorList>
            <person name="Goh K.M."/>
            <person name="Chan K.-G."/>
            <person name="Yaakop A.S."/>
            <person name="Ee R."/>
            <person name="Gan H.M."/>
            <person name="Chan C.S."/>
        </authorList>
    </citation>
    <scope>NUCLEOTIDE SEQUENCE [LARGE SCALE GENOMIC DNA]</scope>
    <source>
        <strain evidence="1 2">SF-57</strain>
    </source>
</reference>
<evidence type="ECO:0000313" key="2">
    <source>
        <dbReference type="Proteomes" id="UP000031972"/>
    </source>
</evidence>
<dbReference type="AlphaFoldDB" id="A0A0C2VVJ8"/>
<accession>A0A0C2VVJ8</accession>